<dbReference type="Pfam" id="PF12867">
    <property type="entry name" value="DinB_2"/>
    <property type="match status" value="1"/>
</dbReference>
<feature type="domain" description="DinB-like" evidence="1">
    <location>
        <begin position="92"/>
        <end position="207"/>
    </location>
</feature>
<evidence type="ECO:0000313" key="3">
    <source>
        <dbReference type="Proteomes" id="UP000269669"/>
    </source>
</evidence>
<evidence type="ECO:0000259" key="1">
    <source>
        <dbReference type="Pfam" id="PF12867"/>
    </source>
</evidence>
<dbReference type="Proteomes" id="UP000269669">
    <property type="component" value="Unassembled WGS sequence"/>
</dbReference>
<comment type="caution">
    <text evidence="2">The sequence shown here is derived from an EMBL/GenBank/DDBJ whole genome shotgun (WGS) entry which is preliminary data.</text>
</comment>
<dbReference type="SUPFAM" id="SSF109854">
    <property type="entry name" value="DinB/YfiT-like putative metalloenzymes"/>
    <property type="match status" value="1"/>
</dbReference>
<keyword evidence="3" id="KW-1185">Reference proteome</keyword>
<dbReference type="InterPro" id="IPR024775">
    <property type="entry name" value="DinB-like"/>
</dbReference>
<sequence>MRYFPKALFCTIRNLIERLTRQIPSQPVRVGTWHVVLALMFRSMARVVVPVGLVSVSVLASLANAQISPNFPNPIAAPQPLTMTLSIFRSNMQDKIMKAADMMPESKYSYRPTKEVRSFGEIVTHVADISYYLCSNAKGEALTAPAAAKGSKAEIVAYLKGSFSYCDGAFSGFTDAHLNDPADFWGFKTNKMFILTQVGNHDALHYGNLVTYLRINGLEPSGGWF</sequence>
<protein>
    <submittedName>
        <fullName evidence="2">Putative damage-inducible protein DinB</fullName>
    </submittedName>
</protein>
<gene>
    <name evidence="2" type="ORF">EDE15_3175</name>
</gene>
<accession>A0A3R9R4D0</accession>
<dbReference type="InterPro" id="IPR034660">
    <property type="entry name" value="DinB/YfiT-like"/>
</dbReference>
<dbReference type="Gene3D" id="1.20.120.450">
    <property type="entry name" value="dinb family like domain"/>
    <property type="match status" value="1"/>
</dbReference>
<dbReference type="AlphaFoldDB" id="A0A3R9R4D0"/>
<organism evidence="2 3">
    <name type="scientific">Edaphobacter aggregans</name>
    <dbReference type="NCBI Taxonomy" id="570835"/>
    <lineage>
        <taxon>Bacteria</taxon>
        <taxon>Pseudomonadati</taxon>
        <taxon>Acidobacteriota</taxon>
        <taxon>Terriglobia</taxon>
        <taxon>Terriglobales</taxon>
        <taxon>Acidobacteriaceae</taxon>
        <taxon>Edaphobacter</taxon>
    </lineage>
</organism>
<name>A0A3R9R4D0_9BACT</name>
<proteinExistence type="predicted"/>
<dbReference type="OrthoDB" id="119432at2"/>
<reference evidence="2 3" key="1">
    <citation type="submission" date="2018-12" db="EMBL/GenBank/DDBJ databases">
        <title>Sequencing of bacterial isolates from soil warming experiment in Harvard Forest, Massachusetts, USA.</title>
        <authorList>
            <person name="Deangelis K."/>
        </authorList>
    </citation>
    <scope>NUCLEOTIDE SEQUENCE [LARGE SCALE GENOMIC DNA]</scope>
    <source>
        <strain evidence="2 3">EB153</strain>
    </source>
</reference>
<evidence type="ECO:0000313" key="2">
    <source>
        <dbReference type="EMBL" id="RSL17640.1"/>
    </source>
</evidence>
<dbReference type="EMBL" id="RSDW01000001">
    <property type="protein sequence ID" value="RSL17640.1"/>
    <property type="molecule type" value="Genomic_DNA"/>
</dbReference>